<dbReference type="GeneID" id="116303791"/>
<evidence type="ECO:0000256" key="9">
    <source>
        <dbReference type="SAM" id="Phobius"/>
    </source>
</evidence>
<comment type="subcellular location">
    <subcellularLocation>
        <location evidence="1">Membrane</location>
        <topology evidence="1">Multi-pass membrane protein</topology>
    </subcellularLocation>
</comment>
<keyword evidence="5" id="KW-0406">Ion transport</keyword>
<dbReference type="AlphaFoldDB" id="A0A6P8ISQ3"/>
<sequence>MQSGFVVAPAIRQSICSRSLWTASRFYRCSAGIIFVSLILLILLGIFVVGPARDGLNLKPATCTVKSYQRGVSESCSCGKYCTSSFPCLKIYVDYQPEGKMTNVTDVLLHDTVYEHNDYIKCSTAPCERSEQINTDRVNDFQKRKGQVHQKYLCYYNIKKPDEVVTVTGDFKTVILHCILWPVLVIIIMIFLILGIFFYRKYQAAPKDGQDINLVWD</sequence>
<reference evidence="11" key="1">
    <citation type="submission" date="2025-08" db="UniProtKB">
        <authorList>
            <consortium name="RefSeq"/>
        </authorList>
    </citation>
    <scope>IDENTIFICATION</scope>
    <source>
        <tissue evidence="11">Tentacle</tissue>
    </source>
</reference>
<keyword evidence="10" id="KW-1185">Reference proteome</keyword>
<evidence type="ECO:0000256" key="4">
    <source>
        <dbReference type="ARBA" id="ARBA00022989"/>
    </source>
</evidence>
<dbReference type="GO" id="GO:0015459">
    <property type="term" value="F:potassium channel regulator activity"/>
    <property type="evidence" value="ECO:0007669"/>
    <property type="project" value="TreeGrafter"/>
</dbReference>
<organism evidence="10 11">
    <name type="scientific">Actinia tenebrosa</name>
    <name type="common">Australian red waratah sea anemone</name>
    <dbReference type="NCBI Taxonomy" id="6105"/>
    <lineage>
        <taxon>Eukaryota</taxon>
        <taxon>Metazoa</taxon>
        <taxon>Cnidaria</taxon>
        <taxon>Anthozoa</taxon>
        <taxon>Hexacorallia</taxon>
        <taxon>Actiniaria</taxon>
        <taxon>Actiniidae</taxon>
        <taxon>Actinia</taxon>
    </lineage>
</organism>
<evidence type="ECO:0000256" key="7">
    <source>
        <dbReference type="ARBA" id="ARBA00023180"/>
    </source>
</evidence>
<dbReference type="FunCoup" id="A0A6P8ISQ3">
    <property type="interactions" value="418"/>
</dbReference>
<proteinExistence type="predicted"/>
<evidence type="ECO:0000256" key="2">
    <source>
        <dbReference type="ARBA" id="ARBA00022448"/>
    </source>
</evidence>
<dbReference type="RefSeq" id="XP_031569253.1">
    <property type="nucleotide sequence ID" value="XM_031713393.1"/>
</dbReference>
<dbReference type="GO" id="GO:0005513">
    <property type="term" value="P:detection of calcium ion"/>
    <property type="evidence" value="ECO:0007669"/>
    <property type="project" value="TreeGrafter"/>
</dbReference>
<dbReference type="KEGG" id="aten:116303791"/>
<dbReference type="OrthoDB" id="5973433at2759"/>
<protein>
    <submittedName>
        <fullName evidence="11">Calcium-activated potassium channel subunit beta-4-like</fullName>
    </submittedName>
</protein>
<evidence type="ECO:0000256" key="6">
    <source>
        <dbReference type="ARBA" id="ARBA00023136"/>
    </source>
</evidence>
<name>A0A6P8ISQ3_ACTTE</name>
<dbReference type="GO" id="GO:0015269">
    <property type="term" value="F:calcium-activated potassium channel activity"/>
    <property type="evidence" value="ECO:0007669"/>
    <property type="project" value="InterPro"/>
</dbReference>
<dbReference type="Pfam" id="PF03185">
    <property type="entry name" value="CaKB"/>
    <property type="match status" value="1"/>
</dbReference>
<keyword evidence="3 9" id="KW-0812">Transmembrane</keyword>
<accession>A0A6P8ISQ3</accession>
<dbReference type="InParanoid" id="A0A6P8ISQ3"/>
<gene>
    <name evidence="11" type="primary">LOC116303791</name>
</gene>
<keyword evidence="7" id="KW-0325">Glycoprotein</keyword>
<evidence type="ECO:0000313" key="10">
    <source>
        <dbReference type="Proteomes" id="UP000515163"/>
    </source>
</evidence>
<dbReference type="InterPro" id="IPR003930">
    <property type="entry name" value="K_chnl_Ca-activ_BK_bsu"/>
</dbReference>
<feature type="transmembrane region" description="Helical" evidence="9">
    <location>
        <begin position="174"/>
        <end position="199"/>
    </location>
</feature>
<evidence type="ECO:0000256" key="8">
    <source>
        <dbReference type="ARBA" id="ARBA00023303"/>
    </source>
</evidence>
<keyword evidence="2" id="KW-0813">Transport</keyword>
<evidence type="ECO:0000256" key="1">
    <source>
        <dbReference type="ARBA" id="ARBA00004141"/>
    </source>
</evidence>
<dbReference type="PANTHER" id="PTHR10258:SF8">
    <property type="entry name" value="CALCIUM-ACTIVATED POTASSIUM CHANNEL BK ALPHA SUBUNIT DOMAIN-CONTAINING PROTEIN"/>
    <property type="match status" value="1"/>
</dbReference>
<dbReference type="PANTHER" id="PTHR10258">
    <property type="entry name" value="CALCIUM-ACTIVATED POTASSIUM CHANNEL SUBUNIT BETA"/>
    <property type="match status" value="1"/>
</dbReference>
<evidence type="ECO:0000313" key="11">
    <source>
        <dbReference type="RefSeq" id="XP_031569253.1"/>
    </source>
</evidence>
<feature type="transmembrane region" description="Helical" evidence="9">
    <location>
        <begin position="26"/>
        <end position="49"/>
    </location>
</feature>
<evidence type="ECO:0000256" key="3">
    <source>
        <dbReference type="ARBA" id="ARBA00022692"/>
    </source>
</evidence>
<dbReference type="GO" id="GO:0008076">
    <property type="term" value="C:voltage-gated potassium channel complex"/>
    <property type="evidence" value="ECO:0007669"/>
    <property type="project" value="TreeGrafter"/>
</dbReference>
<keyword evidence="6 9" id="KW-0472">Membrane</keyword>
<dbReference type="Proteomes" id="UP000515163">
    <property type="component" value="Unplaced"/>
</dbReference>
<keyword evidence="4 9" id="KW-1133">Transmembrane helix</keyword>
<evidence type="ECO:0000256" key="5">
    <source>
        <dbReference type="ARBA" id="ARBA00023065"/>
    </source>
</evidence>
<keyword evidence="8" id="KW-0407">Ion channel</keyword>